<proteinExistence type="predicted"/>
<accession>A0A3L9Y260</accession>
<feature type="chain" id="PRO_5018020881" evidence="1">
    <location>
        <begin position="19"/>
        <end position="220"/>
    </location>
</feature>
<gene>
    <name evidence="2" type="ORF">D9R08_04545</name>
</gene>
<name>A0A3L9Y260_9RHOB</name>
<dbReference type="EMBL" id="RCNT01000002">
    <property type="protein sequence ID" value="RMA42924.1"/>
    <property type="molecule type" value="Genomic_DNA"/>
</dbReference>
<feature type="signal peptide" evidence="1">
    <location>
        <begin position="1"/>
        <end position="18"/>
    </location>
</feature>
<dbReference type="OrthoDB" id="7861229at2"/>
<keyword evidence="3" id="KW-1185">Reference proteome</keyword>
<organism evidence="2 3">
    <name type="scientific">Rhodophyticola porphyridii</name>
    <dbReference type="NCBI Taxonomy" id="1852017"/>
    <lineage>
        <taxon>Bacteria</taxon>
        <taxon>Pseudomonadati</taxon>
        <taxon>Pseudomonadota</taxon>
        <taxon>Alphaproteobacteria</taxon>
        <taxon>Rhodobacterales</taxon>
        <taxon>Roseobacteraceae</taxon>
        <taxon>Rhodophyticola</taxon>
    </lineage>
</organism>
<evidence type="ECO:0000313" key="2">
    <source>
        <dbReference type="EMBL" id="RMA42924.1"/>
    </source>
</evidence>
<comment type="caution">
    <text evidence="2">The sequence shown here is derived from an EMBL/GenBank/DDBJ whole genome shotgun (WGS) entry which is preliminary data.</text>
</comment>
<dbReference type="Proteomes" id="UP000281343">
    <property type="component" value="Unassembled WGS sequence"/>
</dbReference>
<dbReference type="RefSeq" id="WP_121896861.1">
    <property type="nucleotide sequence ID" value="NZ_RCNT01000002.1"/>
</dbReference>
<dbReference type="AlphaFoldDB" id="A0A3L9Y260"/>
<keyword evidence="1" id="KW-0732">Signal</keyword>
<dbReference type="InterPro" id="IPR021323">
    <property type="entry name" value="DUF2927"/>
</dbReference>
<reference evidence="2 3" key="1">
    <citation type="submission" date="2018-10" db="EMBL/GenBank/DDBJ databases">
        <authorList>
            <person name="Jung H.S."/>
            <person name="Jeon C.O."/>
        </authorList>
    </citation>
    <scope>NUCLEOTIDE SEQUENCE [LARGE SCALE GENOMIC DNA]</scope>
    <source>
        <strain evidence="2 3">MA-7-27</strain>
    </source>
</reference>
<evidence type="ECO:0000256" key="1">
    <source>
        <dbReference type="SAM" id="SignalP"/>
    </source>
</evidence>
<protein>
    <submittedName>
        <fullName evidence="2">DUF2927 domain-containing protein</fullName>
    </submittedName>
</protein>
<sequence>MLTRRTFLAALLPVPAAAQEFVAVSEIISDDDFYRLVSCGAAPDAECTKPQIRWPRDRQLRLRVGIAAVGMSFPDYKLDLVDAALDAAIDEVNASGARLFLERAYEGAFDIPVYLLDTSQGGQISGTGNSELDGATISIGRVALRSRGPDITAAAIAISRDIRRREVASVILEELVQALGLHTDIASPVYRRSIFSEESNSVTRLSGQDAEALRRHYPRF</sequence>
<dbReference type="Pfam" id="PF11150">
    <property type="entry name" value="DUF2927"/>
    <property type="match status" value="1"/>
</dbReference>
<evidence type="ECO:0000313" key="3">
    <source>
        <dbReference type="Proteomes" id="UP000281343"/>
    </source>
</evidence>